<dbReference type="EMBL" id="JAPDDR010000016">
    <property type="protein sequence ID" value="MCW1916596.1"/>
    <property type="molecule type" value="Genomic_DNA"/>
</dbReference>
<proteinExistence type="predicted"/>
<protein>
    <submittedName>
        <fullName evidence="2">Uncharacterized protein</fullName>
    </submittedName>
</protein>
<keyword evidence="1" id="KW-0472">Membrane</keyword>
<organism evidence="2 3">
    <name type="scientific">Luteolibacter rhizosphaerae</name>
    <dbReference type="NCBI Taxonomy" id="2989719"/>
    <lineage>
        <taxon>Bacteria</taxon>
        <taxon>Pseudomonadati</taxon>
        <taxon>Verrucomicrobiota</taxon>
        <taxon>Verrucomicrobiia</taxon>
        <taxon>Verrucomicrobiales</taxon>
        <taxon>Verrucomicrobiaceae</taxon>
        <taxon>Luteolibacter</taxon>
    </lineage>
</organism>
<keyword evidence="1" id="KW-1133">Transmembrane helix</keyword>
<dbReference type="Proteomes" id="UP001165653">
    <property type="component" value="Unassembled WGS sequence"/>
</dbReference>
<evidence type="ECO:0000256" key="1">
    <source>
        <dbReference type="SAM" id="Phobius"/>
    </source>
</evidence>
<evidence type="ECO:0000313" key="2">
    <source>
        <dbReference type="EMBL" id="MCW1916596.1"/>
    </source>
</evidence>
<dbReference type="RefSeq" id="WP_264516176.1">
    <property type="nucleotide sequence ID" value="NZ_JAPDDR010000016.1"/>
</dbReference>
<comment type="caution">
    <text evidence="2">The sequence shown here is derived from an EMBL/GenBank/DDBJ whole genome shotgun (WGS) entry which is preliminary data.</text>
</comment>
<evidence type="ECO:0000313" key="3">
    <source>
        <dbReference type="Proteomes" id="UP001165653"/>
    </source>
</evidence>
<name>A0ABT3G9S6_9BACT</name>
<reference evidence="2" key="1">
    <citation type="submission" date="2022-10" db="EMBL/GenBank/DDBJ databases">
        <title>Luteolibacter sp. GHJ8, whole genome shotgun sequencing project.</title>
        <authorList>
            <person name="Zhao G."/>
            <person name="Shen L."/>
        </authorList>
    </citation>
    <scope>NUCLEOTIDE SEQUENCE</scope>
    <source>
        <strain evidence="2">GHJ8</strain>
    </source>
</reference>
<keyword evidence="1" id="KW-0812">Transmembrane</keyword>
<keyword evidence="3" id="KW-1185">Reference proteome</keyword>
<feature type="transmembrane region" description="Helical" evidence="1">
    <location>
        <begin position="50"/>
        <end position="71"/>
    </location>
</feature>
<sequence>MNFLAASDSSVWRLFARGQMNGVILLGLLIGVAFAWWIGCSRPRFRALRLFSATALAIAALSIAIVAIYRWPRVKDPHNFESQRLPPGYMLLYGPAEDSYVGSIIAPDGREISMDVGAMAGIFADPREREKYDRFSEWIVEGHKAYVADKRYPDPPSRFLSITFEKGWVNFIARIDRDEEVEEVRKLVMTYRPRD</sequence>
<gene>
    <name evidence="2" type="ORF">OJ996_23615</name>
</gene>
<accession>A0ABT3G9S6</accession>
<feature type="transmembrane region" description="Helical" evidence="1">
    <location>
        <begin position="20"/>
        <end position="38"/>
    </location>
</feature>